<evidence type="ECO:0000313" key="7">
    <source>
        <dbReference type="EMBL" id="TWT39388.1"/>
    </source>
</evidence>
<dbReference type="OrthoDB" id="9781543at2"/>
<dbReference type="InterPro" id="IPR036249">
    <property type="entry name" value="Thioredoxin-like_sf"/>
</dbReference>
<dbReference type="InterPro" id="IPR013740">
    <property type="entry name" value="Redoxin"/>
</dbReference>
<dbReference type="GO" id="GO:0008379">
    <property type="term" value="F:thioredoxin peroxidase activity"/>
    <property type="evidence" value="ECO:0007669"/>
    <property type="project" value="InterPro"/>
</dbReference>
<dbReference type="EC" id="1.11.1.-" evidence="7"/>
<gene>
    <name evidence="7" type="primary">tpx</name>
    <name evidence="7" type="ORF">Enr8_10870</name>
</gene>
<protein>
    <submittedName>
        <fullName evidence="7">Putative thiol peroxidase</fullName>
        <ecNumber evidence="7">1.11.1.-</ecNumber>
    </submittedName>
</protein>
<evidence type="ECO:0000313" key="8">
    <source>
        <dbReference type="Proteomes" id="UP000318878"/>
    </source>
</evidence>
<evidence type="ECO:0000256" key="2">
    <source>
        <dbReference type="ARBA" id="ARBA00022862"/>
    </source>
</evidence>
<keyword evidence="8" id="KW-1185">Reference proteome</keyword>
<organism evidence="7 8">
    <name type="scientific">Blastopirellula retiformator</name>
    <dbReference type="NCBI Taxonomy" id="2527970"/>
    <lineage>
        <taxon>Bacteria</taxon>
        <taxon>Pseudomonadati</taxon>
        <taxon>Planctomycetota</taxon>
        <taxon>Planctomycetia</taxon>
        <taxon>Pirellulales</taxon>
        <taxon>Pirellulaceae</taxon>
        <taxon>Blastopirellula</taxon>
    </lineage>
</organism>
<dbReference type="CDD" id="cd03014">
    <property type="entry name" value="PRX_Atyp2cys"/>
    <property type="match status" value="1"/>
</dbReference>
<keyword evidence="2" id="KW-0049">Antioxidant</keyword>
<dbReference type="PANTHER" id="PTHR43110:SF1">
    <property type="entry name" value="THIOL PEROXIDASE"/>
    <property type="match status" value="1"/>
</dbReference>
<dbReference type="EMBL" id="SJPF01000001">
    <property type="protein sequence ID" value="TWT39388.1"/>
    <property type="molecule type" value="Genomic_DNA"/>
</dbReference>
<feature type="domain" description="Thioredoxin" evidence="6">
    <location>
        <begin position="21"/>
        <end position="174"/>
    </location>
</feature>
<keyword evidence="4" id="KW-1015">Disulfide bond</keyword>
<evidence type="ECO:0000256" key="3">
    <source>
        <dbReference type="ARBA" id="ARBA00023002"/>
    </source>
</evidence>
<keyword evidence="5" id="KW-0676">Redox-active center</keyword>
<sequence>MSRSGAVTFKGNPMTLAGEAVEVGKPAPEFTLHSFGPEGLKAITLADVKGKPTILSVVPSVDTGVCATQTRTFNEKLGSYGDKINALTVSCDLPFAMNRFCGAEGIENIQKGSDYQTRSFGNNWGMLMEELMLLARGAYVLDADGTVVYGEVVSEVTQEPNYDDVIAALDKCLA</sequence>
<dbReference type="NCBIfam" id="NF001808">
    <property type="entry name" value="PRK00522.1"/>
    <property type="match status" value="1"/>
</dbReference>
<keyword evidence="3 7" id="KW-0560">Oxidoreductase</keyword>
<dbReference type="SUPFAM" id="SSF52833">
    <property type="entry name" value="Thioredoxin-like"/>
    <property type="match status" value="1"/>
</dbReference>
<dbReference type="Pfam" id="PF08534">
    <property type="entry name" value="Redoxin"/>
    <property type="match status" value="1"/>
</dbReference>
<dbReference type="PROSITE" id="PS01265">
    <property type="entry name" value="TPX"/>
    <property type="match status" value="1"/>
</dbReference>
<keyword evidence="1 7" id="KW-0575">Peroxidase</keyword>
<name>A0A5C5VLJ4_9BACT</name>
<dbReference type="RefSeq" id="WP_146429561.1">
    <property type="nucleotide sequence ID" value="NZ_SJPF01000001.1"/>
</dbReference>
<dbReference type="PANTHER" id="PTHR43110">
    <property type="entry name" value="THIOL PEROXIDASE"/>
    <property type="match status" value="1"/>
</dbReference>
<dbReference type="InterPro" id="IPR050455">
    <property type="entry name" value="Tpx_Peroxidase_subfamily"/>
</dbReference>
<comment type="caution">
    <text evidence="7">The sequence shown here is derived from an EMBL/GenBank/DDBJ whole genome shotgun (WGS) entry which is preliminary data.</text>
</comment>
<dbReference type="Proteomes" id="UP000318878">
    <property type="component" value="Unassembled WGS sequence"/>
</dbReference>
<dbReference type="PROSITE" id="PS51352">
    <property type="entry name" value="THIOREDOXIN_2"/>
    <property type="match status" value="1"/>
</dbReference>
<proteinExistence type="predicted"/>
<accession>A0A5C5VLJ4</accession>
<evidence type="ECO:0000256" key="5">
    <source>
        <dbReference type="ARBA" id="ARBA00023284"/>
    </source>
</evidence>
<reference evidence="7 8" key="1">
    <citation type="submission" date="2019-02" db="EMBL/GenBank/DDBJ databases">
        <title>Deep-cultivation of Planctomycetes and their phenomic and genomic characterization uncovers novel biology.</title>
        <authorList>
            <person name="Wiegand S."/>
            <person name="Jogler M."/>
            <person name="Boedeker C."/>
            <person name="Pinto D."/>
            <person name="Vollmers J."/>
            <person name="Rivas-Marin E."/>
            <person name="Kohn T."/>
            <person name="Peeters S.H."/>
            <person name="Heuer A."/>
            <person name="Rast P."/>
            <person name="Oberbeckmann S."/>
            <person name="Bunk B."/>
            <person name="Jeske O."/>
            <person name="Meyerdierks A."/>
            <person name="Storesund J.E."/>
            <person name="Kallscheuer N."/>
            <person name="Luecker S."/>
            <person name="Lage O.M."/>
            <person name="Pohl T."/>
            <person name="Merkel B.J."/>
            <person name="Hornburger P."/>
            <person name="Mueller R.-W."/>
            <person name="Bruemmer F."/>
            <person name="Labrenz M."/>
            <person name="Spormann A.M."/>
            <person name="Op Den Camp H."/>
            <person name="Overmann J."/>
            <person name="Amann R."/>
            <person name="Jetten M.S.M."/>
            <person name="Mascher T."/>
            <person name="Medema M.H."/>
            <person name="Devos D.P."/>
            <person name="Kaster A.-K."/>
            <person name="Ovreas L."/>
            <person name="Rohde M."/>
            <person name="Galperin M.Y."/>
            <person name="Jogler C."/>
        </authorList>
    </citation>
    <scope>NUCLEOTIDE SEQUENCE [LARGE SCALE GENOMIC DNA]</scope>
    <source>
        <strain evidence="7 8">Enr8</strain>
    </source>
</reference>
<dbReference type="Gene3D" id="3.40.30.10">
    <property type="entry name" value="Glutaredoxin"/>
    <property type="match status" value="1"/>
</dbReference>
<dbReference type="AlphaFoldDB" id="A0A5C5VLJ4"/>
<evidence type="ECO:0000256" key="1">
    <source>
        <dbReference type="ARBA" id="ARBA00022559"/>
    </source>
</evidence>
<dbReference type="InterPro" id="IPR002065">
    <property type="entry name" value="TPX"/>
</dbReference>
<evidence type="ECO:0000256" key="4">
    <source>
        <dbReference type="ARBA" id="ARBA00023157"/>
    </source>
</evidence>
<evidence type="ECO:0000259" key="6">
    <source>
        <dbReference type="PROSITE" id="PS51352"/>
    </source>
</evidence>
<dbReference type="InterPro" id="IPR013766">
    <property type="entry name" value="Thioredoxin_domain"/>
</dbReference>
<dbReference type="InterPro" id="IPR018219">
    <property type="entry name" value="Tpx_CS"/>
</dbReference>